<reference evidence="2" key="2">
    <citation type="submission" date="2022-06" db="UniProtKB">
        <authorList>
            <consortium name="EnsemblMetazoa"/>
        </authorList>
    </citation>
    <scope>IDENTIFICATION</scope>
    <source>
        <strain evidence="2">DF5081</strain>
    </source>
</reference>
<evidence type="ECO:0000313" key="3">
    <source>
        <dbReference type="Proteomes" id="UP000005237"/>
    </source>
</evidence>
<dbReference type="EnsemblMetazoa" id="CJA13753.1">
    <property type="protein sequence ID" value="CJA13753.1"/>
    <property type="gene ID" value="WBGene00132957"/>
</dbReference>
<evidence type="ECO:0000313" key="2">
    <source>
        <dbReference type="EnsemblMetazoa" id="CJA13753.1"/>
    </source>
</evidence>
<reference evidence="3" key="1">
    <citation type="submission" date="2010-08" db="EMBL/GenBank/DDBJ databases">
        <authorList>
            <consortium name="Caenorhabditis japonica Sequencing Consortium"/>
            <person name="Wilson R.K."/>
        </authorList>
    </citation>
    <scope>NUCLEOTIDE SEQUENCE [LARGE SCALE GENOMIC DNA]</scope>
    <source>
        <strain evidence="3">DF5081</strain>
    </source>
</reference>
<evidence type="ECO:0000259" key="1">
    <source>
        <dbReference type="Pfam" id="PF03407"/>
    </source>
</evidence>
<name>A0A8R1HXT0_CAEJA</name>
<proteinExistence type="predicted"/>
<feature type="domain" description="Nucleotide-diphospho-sugar transferase" evidence="1">
    <location>
        <begin position="4"/>
        <end position="145"/>
    </location>
</feature>
<dbReference type="Pfam" id="PF03407">
    <property type="entry name" value="Nucleotid_trans"/>
    <property type="match status" value="1"/>
</dbReference>
<accession>A0A8R1HXT0</accession>
<dbReference type="AlphaFoldDB" id="A0A8R1HXT0"/>
<dbReference type="PANTHER" id="PTHR31967">
    <property type="entry name" value="GROUNDHOG (HEDGEHOG-LIKE FAMILY)-RELATED"/>
    <property type="match status" value="1"/>
</dbReference>
<dbReference type="PANTHER" id="PTHR31967:SF12">
    <property type="entry name" value="NUCLEOTIDE-DIPHOSPHO-SUGAR TRANSFERASE DOMAIN-CONTAINING PROTEIN"/>
    <property type="match status" value="1"/>
</dbReference>
<organism evidence="2 3">
    <name type="scientific">Caenorhabditis japonica</name>
    <dbReference type="NCBI Taxonomy" id="281687"/>
    <lineage>
        <taxon>Eukaryota</taxon>
        <taxon>Metazoa</taxon>
        <taxon>Ecdysozoa</taxon>
        <taxon>Nematoda</taxon>
        <taxon>Chromadorea</taxon>
        <taxon>Rhabditida</taxon>
        <taxon>Rhabditina</taxon>
        <taxon>Rhabditomorpha</taxon>
        <taxon>Rhabditoidea</taxon>
        <taxon>Rhabditidae</taxon>
        <taxon>Peloderinae</taxon>
        <taxon>Caenorhabditis</taxon>
    </lineage>
</organism>
<protein>
    <submittedName>
        <fullName evidence="2">Nucleotid_trans domain-containing protein</fullName>
    </submittedName>
</protein>
<dbReference type="InterPro" id="IPR005069">
    <property type="entry name" value="Nucl-diP-sugar_transferase"/>
</dbReference>
<keyword evidence="3" id="KW-1185">Reference proteome</keyword>
<dbReference type="Proteomes" id="UP000005237">
    <property type="component" value="Unassembled WGS sequence"/>
</dbReference>
<sequence>MDILTSADIPYVLFETDATWFEDPVELFSNRLNGLEDFDLTVPVKGYDGGSWDTLGFNPMLVAATNGSKMFMNELKETLNNDTKLYDQDVMNQLCASQRNGIICRQFEYSEVADGKWFKMDENERTIPQILNNNFNSGTKNKETRQALNGFWFLATKTDQCVIAKVKMFMTKYNLT</sequence>